<dbReference type="Proteomes" id="UP001596060">
    <property type="component" value="Unassembled WGS sequence"/>
</dbReference>
<feature type="domain" description="TadE-like" evidence="2">
    <location>
        <begin position="17"/>
        <end position="50"/>
    </location>
</feature>
<keyword evidence="1" id="KW-0472">Membrane</keyword>
<organism evidence="3 4">
    <name type="scientific">Bosea massiliensis</name>
    <dbReference type="NCBI Taxonomy" id="151419"/>
    <lineage>
        <taxon>Bacteria</taxon>
        <taxon>Pseudomonadati</taxon>
        <taxon>Pseudomonadota</taxon>
        <taxon>Alphaproteobacteria</taxon>
        <taxon>Hyphomicrobiales</taxon>
        <taxon>Boseaceae</taxon>
        <taxon>Bosea</taxon>
    </lineage>
</organism>
<evidence type="ECO:0000313" key="3">
    <source>
        <dbReference type="EMBL" id="MFC5507526.1"/>
    </source>
</evidence>
<name>A0ABW0P4A5_9HYPH</name>
<dbReference type="RefSeq" id="WP_068203720.1">
    <property type="nucleotide sequence ID" value="NZ_JBHSLU010000063.1"/>
</dbReference>
<feature type="transmembrane region" description="Helical" evidence="1">
    <location>
        <begin position="21"/>
        <end position="46"/>
    </location>
</feature>
<evidence type="ECO:0000313" key="4">
    <source>
        <dbReference type="Proteomes" id="UP001596060"/>
    </source>
</evidence>
<accession>A0ABW0P4A5</accession>
<reference evidence="4" key="1">
    <citation type="journal article" date="2019" name="Int. J. Syst. Evol. Microbiol.">
        <title>The Global Catalogue of Microorganisms (GCM) 10K type strain sequencing project: providing services to taxonomists for standard genome sequencing and annotation.</title>
        <authorList>
            <consortium name="The Broad Institute Genomics Platform"/>
            <consortium name="The Broad Institute Genome Sequencing Center for Infectious Disease"/>
            <person name="Wu L."/>
            <person name="Ma J."/>
        </authorList>
    </citation>
    <scope>NUCLEOTIDE SEQUENCE [LARGE SCALE GENOMIC DNA]</scope>
    <source>
        <strain evidence="4">CCUG 43117</strain>
    </source>
</reference>
<proteinExistence type="predicted"/>
<dbReference type="InterPro" id="IPR012495">
    <property type="entry name" value="TadE-like_dom"/>
</dbReference>
<sequence>MKTASSKIRSIATDIRGATAVEFSILIVPFMLMIMGGLGTGTLYWANVAFDANVESIAKKVYEEAALCSDGTPAFPYTTNCLSQKICEQSGLLLVSQATCKSQIRVDIRTLKADGSDPAIPQMVSATGIQNSSFGQQFGVKPNVIVMIRAALPVPNWSLWSPQNTAAGGQRILTASSMFRVREQVNYTPVN</sequence>
<evidence type="ECO:0000256" key="1">
    <source>
        <dbReference type="SAM" id="Phobius"/>
    </source>
</evidence>
<protein>
    <submittedName>
        <fullName evidence="3">TadE/TadG family type IV pilus assembly protein</fullName>
    </submittedName>
</protein>
<dbReference type="Pfam" id="PF07811">
    <property type="entry name" value="TadE"/>
    <property type="match status" value="1"/>
</dbReference>
<keyword evidence="1" id="KW-1133">Transmembrane helix</keyword>
<keyword evidence="1" id="KW-0812">Transmembrane</keyword>
<keyword evidence="4" id="KW-1185">Reference proteome</keyword>
<comment type="caution">
    <text evidence="3">The sequence shown here is derived from an EMBL/GenBank/DDBJ whole genome shotgun (WGS) entry which is preliminary data.</text>
</comment>
<dbReference type="EMBL" id="JBHSLU010000063">
    <property type="protein sequence ID" value="MFC5507526.1"/>
    <property type="molecule type" value="Genomic_DNA"/>
</dbReference>
<gene>
    <name evidence="3" type="ORF">ACFPN9_19990</name>
</gene>
<evidence type="ECO:0000259" key="2">
    <source>
        <dbReference type="Pfam" id="PF07811"/>
    </source>
</evidence>